<dbReference type="CDD" id="cd01007">
    <property type="entry name" value="PBP2_BvgS_HisK_like"/>
    <property type="match status" value="1"/>
</dbReference>
<dbReference type="Pfam" id="PF00990">
    <property type="entry name" value="GGDEF"/>
    <property type="match status" value="1"/>
</dbReference>
<dbReference type="InterPro" id="IPR029787">
    <property type="entry name" value="Nucleotide_cyclase"/>
</dbReference>
<evidence type="ECO:0000256" key="4">
    <source>
        <dbReference type="SAM" id="Phobius"/>
    </source>
</evidence>
<reference evidence="7 8" key="2">
    <citation type="submission" date="2011-11" db="EMBL/GenBank/DDBJ databases">
        <authorList>
            <consortium name="US DOE Joint Genome Institute"/>
            <person name="Lucas S."/>
            <person name="Han J."/>
            <person name="Lapidus A."/>
            <person name="Cheng J.-F."/>
            <person name="Goodwin L."/>
            <person name="Pitluck S."/>
            <person name="Peters L."/>
            <person name="Ovchinnikova G."/>
            <person name="Zhang X."/>
            <person name="Detter J.C."/>
            <person name="Han C."/>
            <person name="Tapia R."/>
            <person name="Land M."/>
            <person name="Hauser L."/>
            <person name="Kyrpides N."/>
            <person name="Ivanova N."/>
            <person name="Pagani I."/>
            <person name="Vogl K."/>
            <person name="Liu Z."/>
            <person name="Overmann J."/>
            <person name="Frigaard N.-U."/>
            <person name="Bryant D."/>
            <person name="Woyke T."/>
        </authorList>
    </citation>
    <scope>NUCLEOTIDE SEQUENCE [LARGE SCALE GENOMIC DNA]</scope>
    <source>
        <strain evidence="7 8">970</strain>
    </source>
</reference>
<keyword evidence="4" id="KW-1133">Transmembrane helix</keyword>
<dbReference type="STRING" id="631362.Thi970DRAFT_02061"/>
<feature type="domain" description="GGDEF" evidence="6">
    <location>
        <begin position="598"/>
        <end position="725"/>
    </location>
</feature>
<dbReference type="eggNOG" id="COG0834">
    <property type="taxonomic scope" value="Bacteria"/>
</dbReference>
<feature type="transmembrane region" description="Helical" evidence="4">
    <location>
        <begin position="528"/>
        <end position="545"/>
    </location>
</feature>
<dbReference type="CDD" id="cd01949">
    <property type="entry name" value="GGDEF"/>
    <property type="match status" value="1"/>
</dbReference>
<name>H8Z3C0_9GAMM</name>
<keyword evidence="8" id="KW-1185">Reference proteome</keyword>
<feature type="signal peptide" evidence="5">
    <location>
        <begin position="1"/>
        <end position="28"/>
    </location>
</feature>
<dbReference type="Gene3D" id="3.30.70.270">
    <property type="match status" value="1"/>
</dbReference>
<evidence type="ECO:0000256" key="3">
    <source>
        <dbReference type="ARBA" id="ARBA00034247"/>
    </source>
</evidence>
<dbReference type="SMART" id="SM00267">
    <property type="entry name" value="GGDEF"/>
    <property type="match status" value="1"/>
</dbReference>
<keyword evidence="4" id="KW-0812">Transmembrane</keyword>
<dbReference type="SMART" id="SM00062">
    <property type="entry name" value="PBPb"/>
    <property type="match status" value="2"/>
</dbReference>
<sequence>MHMQRHSRRSPCLLAVAALLCASLMLPAQLLWADSAEPNTKVVLTDAEQAFLRQHPSIRLGTDASWEPYVIAAADGSILGYDADILERVNALTGANFELVLGRWNDMLEAARERRIDGLSSSVVHDERRDYLNFSTPYISSRKMLLVAGGNPANIRSTQDLAGKTLVIQRGNLADEKLARSVAGAKLMLGDGIEDTILAVDRGEADATFGNGATLFAANRLDLPSLEVATGLGEPMDQVFSVRNDWPEALSILNKGLAAIAQDERLSIQRRWFLNTRNDPEPLLALNAEERSYLLNRDHLRLCVDPQWMPYEQLDDDGHYRGIIADIHDALAKRLNIRLEILPTATWAESLQAAREHRCDLLSAAVETPKRLSFLSFTPAFLDVPLVVATRQEQPFIDSILDVSDKTFAMIRHHALEEIFRRRYPGIQLIEVENPRTGLEAVREGRVFGFIDTSVTIGYAMRKYQLIDVKIAGKLEERYALTVGVRGDDPLLLSIYRKAVESLSTQEVDQAVSRWTSMETVKELDRPLLFKIFGALGVIGLLLFYRDRVMSGYNRRLQEANRQLEVLSTTDQLTGVANRHKFVEIMTQEIVRAERYKSALSVIIADVDHFKTINDSLGHDAGDRVLIAFAQLFVHKSRSCDLVVRWGGEEFLMLCPQTDLESATQLAELLRQRVAESDFGIGRPITSSFGVAQYRASEDINKLITRADSALYRAKAQGRDRVCTA</sequence>
<evidence type="ECO:0000256" key="5">
    <source>
        <dbReference type="SAM" id="SignalP"/>
    </source>
</evidence>
<dbReference type="GO" id="GO:0052621">
    <property type="term" value="F:diguanylate cyclase activity"/>
    <property type="evidence" value="ECO:0007669"/>
    <property type="project" value="UniProtKB-EC"/>
</dbReference>
<protein>
    <recommendedName>
        <fullName evidence="2">diguanylate cyclase</fullName>
        <ecNumber evidence="2">2.7.7.65</ecNumber>
    </recommendedName>
</protein>
<evidence type="ECO:0000256" key="2">
    <source>
        <dbReference type="ARBA" id="ARBA00012528"/>
    </source>
</evidence>
<dbReference type="Pfam" id="PF00497">
    <property type="entry name" value="SBP_bac_3"/>
    <property type="match status" value="2"/>
</dbReference>
<dbReference type="Proteomes" id="UP000002964">
    <property type="component" value="Unassembled WGS sequence"/>
</dbReference>
<keyword evidence="5" id="KW-0732">Signal</keyword>
<evidence type="ECO:0000259" key="6">
    <source>
        <dbReference type="PROSITE" id="PS50887"/>
    </source>
</evidence>
<dbReference type="PROSITE" id="PS50887">
    <property type="entry name" value="GGDEF"/>
    <property type="match status" value="1"/>
</dbReference>
<dbReference type="NCBIfam" id="TIGR00254">
    <property type="entry name" value="GGDEF"/>
    <property type="match status" value="1"/>
</dbReference>
<accession>H8Z3C0</accession>
<dbReference type="eggNOG" id="COG3706">
    <property type="taxonomic scope" value="Bacteria"/>
</dbReference>
<evidence type="ECO:0000256" key="1">
    <source>
        <dbReference type="ARBA" id="ARBA00001946"/>
    </source>
</evidence>
<dbReference type="InterPro" id="IPR000160">
    <property type="entry name" value="GGDEF_dom"/>
</dbReference>
<reference evidence="8" key="1">
    <citation type="submission" date="2011-06" db="EMBL/GenBank/DDBJ databases">
        <authorList>
            <consortium name="US DOE Joint Genome Institute (JGI-PGF)"/>
            <person name="Lucas S."/>
            <person name="Han J."/>
            <person name="Lapidus A."/>
            <person name="Cheng J.-F."/>
            <person name="Goodwin L."/>
            <person name="Pitluck S."/>
            <person name="Peters L."/>
            <person name="Land M.L."/>
            <person name="Hauser L."/>
            <person name="Vogl K."/>
            <person name="Liu Z."/>
            <person name="Overmann J."/>
            <person name="Frigaard N.-U."/>
            <person name="Bryant D.A."/>
            <person name="Woyke T.J."/>
        </authorList>
    </citation>
    <scope>NUCLEOTIDE SEQUENCE [LARGE SCALE GENOMIC DNA]</scope>
    <source>
        <strain evidence="8">970</strain>
    </source>
</reference>
<dbReference type="InterPro" id="IPR043128">
    <property type="entry name" value="Rev_trsase/Diguanyl_cyclase"/>
</dbReference>
<dbReference type="FunFam" id="3.30.70.270:FF:000001">
    <property type="entry name" value="Diguanylate cyclase domain protein"/>
    <property type="match status" value="1"/>
</dbReference>
<dbReference type="AlphaFoldDB" id="H8Z3C0"/>
<organism evidence="7 8">
    <name type="scientific">Thiorhodovibrio frisius</name>
    <dbReference type="NCBI Taxonomy" id="631362"/>
    <lineage>
        <taxon>Bacteria</taxon>
        <taxon>Pseudomonadati</taxon>
        <taxon>Pseudomonadota</taxon>
        <taxon>Gammaproteobacteria</taxon>
        <taxon>Chromatiales</taxon>
        <taxon>Chromatiaceae</taxon>
        <taxon>Thiorhodovibrio</taxon>
    </lineage>
</organism>
<dbReference type="Gene3D" id="3.40.190.10">
    <property type="entry name" value="Periplasmic binding protein-like II"/>
    <property type="match status" value="4"/>
</dbReference>
<feature type="chain" id="PRO_5003618368" description="diguanylate cyclase" evidence="5">
    <location>
        <begin position="29"/>
        <end position="725"/>
    </location>
</feature>
<dbReference type="HOGENOM" id="CLU_012092_0_0_6"/>
<dbReference type="SUPFAM" id="SSF53850">
    <property type="entry name" value="Periplasmic binding protein-like II"/>
    <property type="match status" value="2"/>
</dbReference>
<dbReference type="SUPFAM" id="SSF55073">
    <property type="entry name" value="Nucleotide cyclase"/>
    <property type="match status" value="1"/>
</dbReference>
<dbReference type="PANTHER" id="PTHR45138">
    <property type="entry name" value="REGULATORY COMPONENTS OF SENSORY TRANSDUCTION SYSTEM"/>
    <property type="match status" value="1"/>
</dbReference>
<dbReference type="CDD" id="cd13708">
    <property type="entry name" value="PBP2_BvgS_like_1"/>
    <property type="match status" value="1"/>
</dbReference>
<keyword evidence="4" id="KW-0472">Membrane</keyword>
<comment type="catalytic activity">
    <reaction evidence="3">
        <text>2 GTP = 3',3'-c-di-GMP + 2 diphosphate</text>
        <dbReference type="Rhea" id="RHEA:24898"/>
        <dbReference type="ChEBI" id="CHEBI:33019"/>
        <dbReference type="ChEBI" id="CHEBI:37565"/>
        <dbReference type="ChEBI" id="CHEBI:58805"/>
        <dbReference type="EC" id="2.7.7.65"/>
    </reaction>
</comment>
<evidence type="ECO:0000313" key="7">
    <source>
        <dbReference type="EMBL" id="EIC21828.1"/>
    </source>
</evidence>
<dbReference type="EMBL" id="JH603169">
    <property type="protein sequence ID" value="EIC21828.1"/>
    <property type="molecule type" value="Genomic_DNA"/>
</dbReference>
<comment type="cofactor">
    <cofactor evidence="1">
        <name>Mg(2+)</name>
        <dbReference type="ChEBI" id="CHEBI:18420"/>
    </cofactor>
</comment>
<dbReference type="InterPro" id="IPR001638">
    <property type="entry name" value="Solute-binding_3/MltF_N"/>
</dbReference>
<dbReference type="EC" id="2.7.7.65" evidence="2"/>
<proteinExistence type="predicted"/>
<evidence type="ECO:0000313" key="8">
    <source>
        <dbReference type="Proteomes" id="UP000002964"/>
    </source>
</evidence>
<dbReference type="PANTHER" id="PTHR45138:SF9">
    <property type="entry name" value="DIGUANYLATE CYCLASE DGCM-RELATED"/>
    <property type="match status" value="1"/>
</dbReference>
<dbReference type="InterPro" id="IPR050469">
    <property type="entry name" value="Diguanylate_Cyclase"/>
</dbReference>
<gene>
    <name evidence="7" type="ORF">Thi970DRAFT_02061</name>
</gene>